<organism evidence="1 2">
    <name type="scientific">Luteipulveratus halotolerans</name>
    <dbReference type="NCBI Taxonomy" id="1631356"/>
    <lineage>
        <taxon>Bacteria</taxon>
        <taxon>Bacillati</taxon>
        <taxon>Actinomycetota</taxon>
        <taxon>Actinomycetes</taxon>
        <taxon>Micrococcales</taxon>
        <taxon>Dermacoccaceae</taxon>
        <taxon>Luteipulveratus</taxon>
    </lineage>
</organism>
<gene>
    <name evidence="1" type="ORF">VV01_12315</name>
</gene>
<reference evidence="2" key="1">
    <citation type="submission" date="2015-03" db="EMBL/GenBank/DDBJ databases">
        <title>Luteipulveratus halotolerans sp. nov., a novel actinobacterium (Dermacoccaceae) from Sarawak, Malaysia.</title>
        <authorList>
            <person name="Juboi H."/>
            <person name="Basik A."/>
            <person name="Shamsul S.S."/>
            <person name="Arnold P."/>
            <person name="Schmitt E.K."/>
            <person name="Sanglier J.-J."/>
            <person name="Yeo T."/>
        </authorList>
    </citation>
    <scope>NUCLEOTIDE SEQUENCE [LARGE SCALE GENOMIC DNA]</scope>
    <source>
        <strain evidence="2">C296001</strain>
    </source>
</reference>
<proteinExistence type="predicted"/>
<evidence type="ECO:0000313" key="1">
    <source>
        <dbReference type="EMBL" id="KNX39427.1"/>
    </source>
</evidence>
<dbReference type="STRING" id="1631356.VV01_12315"/>
<dbReference type="AlphaFoldDB" id="A0A0L6CNV6"/>
<evidence type="ECO:0000313" key="2">
    <source>
        <dbReference type="Proteomes" id="UP000037397"/>
    </source>
</evidence>
<accession>A0A0L6CNV6</accession>
<protein>
    <submittedName>
        <fullName evidence="1">Uncharacterized protein</fullName>
    </submittedName>
</protein>
<name>A0A0L6CNV6_9MICO</name>
<keyword evidence="2" id="KW-1185">Reference proteome</keyword>
<comment type="caution">
    <text evidence="1">The sequence shown here is derived from an EMBL/GenBank/DDBJ whole genome shotgun (WGS) entry which is preliminary data.</text>
</comment>
<dbReference type="Proteomes" id="UP000037397">
    <property type="component" value="Unassembled WGS sequence"/>
</dbReference>
<dbReference type="EMBL" id="LAIR01000002">
    <property type="protein sequence ID" value="KNX39427.1"/>
    <property type="molecule type" value="Genomic_DNA"/>
</dbReference>
<sequence>MTHVGPEVDRSSYPDAARCYLADGRGVAWNPSGTNGFRLAVDAELIDQRIPASVVRRARLVEPVEPLDFWRRWTQAEVLAKLLDVPILMWVREHGLDVPDLAGESIALRTVAHDDLVLTYGLRAGA</sequence>